<dbReference type="InterPro" id="IPR036249">
    <property type="entry name" value="Thioredoxin-like_sf"/>
</dbReference>
<comment type="catalytic activity">
    <reaction evidence="4">
        <text>RX + glutathione = an S-substituted glutathione + a halide anion + H(+)</text>
        <dbReference type="Rhea" id="RHEA:16437"/>
        <dbReference type="ChEBI" id="CHEBI:15378"/>
        <dbReference type="ChEBI" id="CHEBI:16042"/>
        <dbReference type="ChEBI" id="CHEBI:17792"/>
        <dbReference type="ChEBI" id="CHEBI:57925"/>
        <dbReference type="ChEBI" id="CHEBI:90779"/>
        <dbReference type="EC" id="2.5.1.18"/>
    </reaction>
</comment>
<gene>
    <name evidence="6" type="ORF">Ddye_004674</name>
</gene>
<name>A0AAE0CWJ6_9ROSI</name>
<evidence type="ECO:0000256" key="3">
    <source>
        <dbReference type="ARBA" id="ARBA00024194"/>
    </source>
</evidence>
<evidence type="ECO:0000313" key="6">
    <source>
        <dbReference type="EMBL" id="KAK2666100.1"/>
    </source>
</evidence>
<comment type="similarity">
    <text evidence="3">Belongs to the GST superfamily. DHAR family.</text>
</comment>
<dbReference type="EC" id="2.5.1.18" evidence="1"/>
<dbReference type="Gene3D" id="3.40.30.10">
    <property type="entry name" value="Glutaredoxin"/>
    <property type="match status" value="1"/>
</dbReference>
<reference evidence="6" key="1">
    <citation type="journal article" date="2023" name="Plant J.">
        <title>Genome sequences and population genomics provide insights into the demographic history, inbreeding, and mutation load of two 'living fossil' tree species of Dipteronia.</title>
        <authorList>
            <person name="Feng Y."/>
            <person name="Comes H.P."/>
            <person name="Chen J."/>
            <person name="Zhu S."/>
            <person name="Lu R."/>
            <person name="Zhang X."/>
            <person name="Li P."/>
            <person name="Qiu J."/>
            <person name="Olsen K.M."/>
            <person name="Qiu Y."/>
        </authorList>
    </citation>
    <scope>NUCLEOTIDE SEQUENCE</scope>
    <source>
        <strain evidence="6">KIB01</strain>
    </source>
</reference>
<dbReference type="PANTHER" id="PTHR44420:SF2">
    <property type="entry name" value="GLUTATHIONE S-TRANSFERASE DHAR2-RELATED"/>
    <property type="match status" value="1"/>
</dbReference>
<organism evidence="6 7">
    <name type="scientific">Dipteronia dyeriana</name>
    <dbReference type="NCBI Taxonomy" id="168575"/>
    <lineage>
        <taxon>Eukaryota</taxon>
        <taxon>Viridiplantae</taxon>
        <taxon>Streptophyta</taxon>
        <taxon>Embryophyta</taxon>
        <taxon>Tracheophyta</taxon>
        <taxon>Spermatophyta</taxon>
        <taxon>Magnoliopsida</taxon>
        <taxon>eudicotyledons</taxon>
        <taxon>Gunneridae</taxon>
        <taxon>Pentapetalae</taxon>
        <taxon>rosids</taxon>
        <taxon>malvids</taxon>
        <taxon>Sapindales</taxon>
        <taxon>Sapindaceae</taxon>
        <taxon>Hippocastanoideae</taxon>
        <taxon>Acereae</taxon>
        <taxon>Dipteronia</taxon>
    </lineage>
</organism>
<proteinExistence type="inferred from homology"/>
<evidence type="ECO:0000256" key="1">
    <source>
        <dbReference type="ARBA" id="ARBA00012452"/>
    </source>
</evidence>
<dbReference type="InterPro" id="IPR004045">
    <property type="entry name" value="Glutathione_S-Trfase_N"/>
</dbReference>
<dbReference type="GO" id="GO:0004364">
    <property type="term" value="F:glutathione transferase activity"/>
    <property type="evidence" value="ECO:0007669"/>
    <property type="project" value="UniProtKB-EC"/>
</dbReference>
<comment type="caution">
    <text evidence="6">The sequence shown here is derived from an EMBL/GenBank/DDBJ whole genome shotgun (WGS) entry which is preliminary data.</text>
</comment>
<evidence type="ECO:0000256" key="2">
    <source>
        <dbReference type="ARBA" id="ARBA00022679"/>
    </source>
</evidence>
<dbReference type="GO" id="GO:0045174">
    <property type="term" value="F:glutathione dehydrogenase (ascorbate) activity"/>
    <property type="evidence" value="ECO:0007669"/>
    <property type="project" value="InterPro"/>
</dbReference>
<evidence type="ECO:0000256" key="4">
    <source>
        <dbReference type="ARBA" id="ARBA00047960"/>
    </source>
</evidence>
<dbReference type="AlphaFoldDB" id="A0AAE0CWJ6"/>
<keyword evidence="2" id="KW-0808">Transferase</keyword>
<dbReference type="SUPFAM" id="SSF52833">
    <property type="entry name" value="Thioredoxin-like"/>
    <property type="match status" value="1"/>
</dbReference>
<dbReference type="PANTHER" id="PTHR44420">
    <property type="entry name" value="GLUTATHIONE S-TRANSFERASE DHAR2-RELATED"/>
    <property type="match status" value="1"/>
</dbReference>
<protein>
    <recommendedName>
        <fullName evidence="1">glutathione transferase</fullName>
        <ecNumber evidence="1">2.5.1.18</ecNumber>
    </recommendedName>
</protein>
<accession>A0AAE0CWJ6</accession>
<dbReference type="GO" id="GO:0033355">
    <property type="term" value="P:ascorbate glutathione cycle"/>
    <property type="evidence" value="ECO:0007669"/>
    <property type="project" value="InterPro"/>
</dbReference>
<dbReference type="Pfam" id="PF13409">
    <property type="entry name" value="GST_N_2"/>
    <property type="match status" value="1"/>
</dbReference>
<dbReference type="Proteomes" id="UP001280121">
    <property type="component" value="Unassembled WGS sequence"/>
</dbReference>
<dbReference type="EMBL" id="JANJYI010000001">
    <property type="protein sequence ID" value="KAK2666100.1"/>
    <property type="molecule type" value="Genomic_DNA"/>
</dbReference>
<feature type="domain" description="GST N-terminal" evidence="5">
    <location>
        <begin position="41"/>
        <end position="83"/>
    </location>
</feature>
<evidence type="ECO:0000313" key="7">
    <source>
        <dbReference type="Proteomes" id="UP001280121"/>
    </source>
</evidence>
<dbReference type="InterPro" id="IPR044627">
    <property type="entry name" value="DHAR1/2/3/4"/>
</dbReference>
<evidence type="ECO:0000259" key="5">
    <source>
        <dbReference type="Pfam" id="PF13409"/>
    </source>
</evidence>
<sequence length="164" mass="18969">MTLESCVKTAVGASEILETVRSVTGFSCLWRKRKSLTSLHLVNLSDKPQWFMDIVPEGKVPVVKFDDKWVVPDSDVIVGFLKDKLHETSRDIDIEDISNILQVCEEQGCKRWIRAGLARGIEGIEHFEKNVDKLKMQTTLIDIIDYLFIWLYKLRLRLIYVSIE</sequence>
<keyword evidence="7" id="KW-1185">Reference proteome</keyword>